<evidence type="ECO:0000256" key="6">
    <source>
        <dbReference type="ARBA" id="ARBA00013023"/>
    </source>
</evidence>
<dbReference type="GO" id="GO:0004326">
    <property type="term" value="F:tetrahydrofolylpolyglutamate synthase activity"/>
    <property type="evidence" value="ECO:0007669"/>
    <property type="project" value="UniProtKB-EC"/>
</dbReference>
<comment type="pathway">
    <text evidence="3">Cofactor biosynthesis; tetrahydrofolate biosynthesis; 7,8-dihydrofolate from 2-amino-4-hydroxy-6-hydroxymethyl-7,8-dihydropteridine diphosphate and 4-aminobenzoate: step 2/2.</text>
</comment>
<dbReference type="InterPro" id="IPR013221">
    <property type="entry name" value="Mur_ligase_cen"/>
</dbReference>
<keyword evidence="12" id="KW-0067">ATP-binding</keyword>
<dbReference type="GO" id="GO:0005737">
    <property type="term" value="C:cytoplasm"/>
    <property type="evidence" value="ECO:0007669"/>
    <property type="project" value="TreeGrafter"/>
</dbReference>
<dbReference type="SUPFAM" id="SSF53623">
    <property type="entry name" value="MurD-like peptide ligases, catalytic domain"/>
    <property type="match status" value="1"/>
</dbReference>
<keyword evidence="9" id="KW-0436">Ligase</keyword>
<comment type="pathway">
    <text evidence="4">Cofactor biosynthesis; tetrahydrofolylpolyglutamate biosynthesis.</text>
</comment>
<reference evidence="24 25" key="1">
    <citation type="submission" date="2019-08" db="EMBL/GenBank/DDBJ databases">
        <title>Genome of Vicingus serpentipes NCIMB 15042.</title>
        <authorList>
            <person name="Bowman J.P."/>
        </authorList>
    </citation>
    <scope>NUCLEOTIDE SEQUENCE [LARGE SCALE GENOMIC DNA]</scope>
    <source>
        <strain evidence="24 25">NCIMB 15042</strain>
    </source>
</reference>
<evidence type="ECO:0000256" key="4">
    <source>
        <dbReference type="ARBA" id="ARBA00005150"/>
    </source>
</evidence>
<comment type="catalytic activity">
    <reaction evidence="21">
        <text>7,8-dihydropteroate + L-glutamate + ATP = 7,8-dihydrofolate + ADP + phosphate + H(+)</text>
        <dbReference type="Rhea" id="RHEA:23584"/>
        <dbReference type="ChEBI" id="CHEBI:15378"/>
        <dbReference type="ChEBI" id="CHEBI:17839"/>
        <dbReference type="ChEBI" id="CHEBI:29985"/>
        <dbReference type="ChEBI" id="CHEBI:30616"/>
        <dbReference type="ChEBI" id="CHEBI:43474"/>
        <dbReference type="ChEBI" id="CHEBI:57451"/>
        <dbReference type="ChEBI" id="CHEBI:456216"/>
        <dbReference type="EC" id="6.3.2.12"/>
    </reaction>
</comment>
<dbReference type="GO" id="GO:0046872">
    <property type="term" value="F:metal ion binding"/>
    <property type="evidence" value="ECO:0007669"/>
    <property type="project" value="UniProtKB-KW"/>
</dbReference>
<keyword evidence="25" id="KW-1185">Reference proteome</keyword>
<dbReference type="AlphaFoldDB" id="A0A5C6RPY0"/>
<comment type="catalytic activity">
    <reaction evidence="19">
        <text>10-formyltetrahydrofolyl-(gamma-L-Glu)(n) + L-glutamate + ATP = 10-formyltetrahydrofolyl-(gamma-L-Glu)(n+1) + ADP + phosphate + H(+)</text>
        <dbReference type="Rhea" id="RHEA:51904"/>
        <dbReference type="Rhea" id="RHEA-COMP:13088"/>
        <dbReference type="Rhea" id="RHEA-COMP:14300"/>
        <dbReference type="ChEBI" id="CHEBI:15378"/>
        <dbReference type="ChEBI" id="CHEBI:29985"/>
        <dbReference type="ChEBI" id="CHEBI:30616"/>
        <dbReference type="ChEBI" id="CHEBI:43474"/>
        <dbReference type="ChEBI" id="CHEBI:134413"/>
        <dbReference type="ChEBI" id="CHEBI:456216"/>
        <dbReference type="EC" id="6.3.2.17"/>
    </reaction>
</comment>
<evidence type="ECO:0000256" key="17">
    <source>
        <dbReference type="ARBA" id="ARBA00032510"/>
    </source>
</evidence>
<dbReference type="EC" id="6.3.2.17" evidence="7"/>
<evidence type="ECO:0000256" key="12">
    <source>
        <dbReference type="ARBA" id="ARBA00022840"/>
    </source>
</evidence>
<dbReference type="GO" id="GO:0008841">
    <property type="term" value="F:dihydrofolate synthase activity"/>
    <property type="evidence" value="ECO:0007669"/>
    <property type="project" value="UniProtKB-EC"/>
</dbReference>
<dbReference type="Pfam" id="PF08245">
    <property type="entry name" value="Mur_ligase_M"/>
    <property type="match status" value="1"/>
</dbReference>
<accession>A0A5C6RPY0</accession>
<name>A0A5C6RPY0_9FLAO</name>
<comment type="catalytic activity">
    <reaction evidence="18">
        <text>(6S)-5,6,7,8-tetrahydrofolyl-(gamma-L-Glu)(n) + L-glutamate + ATP = (6S)-5,6,7,8-tetrahydrofolyl-(gamma-L-Glu)(n+1) + ADP + phosphate + H(+)</text>
        <dbReference type="Rhea" id="RHEA:10580"/>
        <dbReference type="Rhea" id="RHEA-COMP:14738"/>
        <dbReference type="Rhea" id="RHEA-COMP:14740"/>
        <dbReference type="ChEBI" id="CHEBI:15378"/>
        <dbReference type="ChEBI" id="CHEBI:29985"/>
        <dbReference type="ChEBI" id="CHEBI:30616"/>
        <dbReference type="ChEBI" id="CHEBI:43474"/>
        <dbReference type="ChEBI" id="CHEBI:141005"/>
        <dbReference type="ChEBI" id="CHEBI:456216"/>
        <dbReference type="EC" id="6.3.2.17"/>
    </reaction>
</comment>
<dbReference type="Pfam" id="PF02875">
    <property type="entry name" value="Mur_ligase_C"/>
    <property type="match status" value="1"/>
</dbReference>
<dbReference type="FunFam" id="3.40.1190.10:FF:000011">
    <property type="entry name" value="Folylpolyglutamate synthase/dihydrofolate synthase"/>
    <property type="match status" value="1"/>
</dbReference>
<evidence type="ECO:0000256" key="8">
    <source>
        <dbReference type="ARBA" id="ARBA00019357"/>
    </source>
</evidence>
<keyword evidence="10" id="KW-0479">Metal-binding</keyword>
<evidence type="ECO:0000256" key="13">
    <source>
        <dbReference type="ARBA" id="ARBA00022842"/>
    </source>
</evidence>
<dbReference type="InterPro" id="IPR001645">
    <property type="entry name" value="Folylpolyglutamate_synth"/>
</dbReference>
<evidence type="ECO:0000256" key="3">
    <source>
        <dbReference type="ARBA" id="ARBA00004799"/>
    </source>
</evidence>
<gene>
    <name evidence="24" type="ORF">FRY74_12290</name>
</gene>
<dbReference type="GO" id="GO:0046656">
    <property type="term" value="P:folic acid biosynthetic process"/>
    <property type="evidence" value="ECO:0007669"/>
    <property type="project" value="UniProtKB-KW"/>
</dbReference>
<sequence>MTYQETLDYLFSQLPMYQRIGNAAYKVDLDNTIKLCALLGNPQDQFKSVHIAGTNGKGSTSHMLASVMQEADYKVGLYTSPHLKDFRERIKINGEMISEEDVVLFVEEYKSRFEKINLSFFEWTVGLAFYYFAKNKVDIAIIETGLGGRLDSTNVVKPEVSVITNIGIDHTQFLGDTLPKIAFEKAGIIKNNIPVVIGETQDEVKNVFVDTAKEKVTPIYFADNEIKNSIATSLKGEYQKKNVKTVLATLAELKKIGWKIAIENIERGLENVVKNTGLLGRWQTISHSPLIICDTGHNEAGVKEIVLQLNKTTYNNLHFVFGVVNDKSVDNILDLLPKSATYYLCQAKIPRALAIDELEILFKAKKLKYVKCESVINALNVAKKEALENDLIFVGGSTFVVAEVV</sequence>
<evidence type="ECO:0000256" key="10">
    <source>
        <dbReference type="ARBA" id="ARBA00022723"/>
    </source>
</evidence>
<dbReference type="PIRSF" id="PIRSF001563">
    <property type="entry name" value="Folylpolyglu_synth"/>
    <property type="match status" value="1"/>
</dbReference>
<dbReference type="InterPro" id="IPR004101">
    <property type="entry name" value="Mur_ligase_C"/>
</dbReference>
<proteinExistence type="inferred from homology"/>
<dbReference type="OrthoDB" id="9809356at2"/>
<dbReference type="EC" id="6.3.2.12" evidence="6"/>
<dbReference type="Gene3D" id="3.40.1190.10">
    <property type="entry name" value="Mur-like, catalytic domain"/>
    <property type="match status" value="1"/>
</dbReference>
<dbReference type="InterPro" id="IPR036615">
    <property type="entry name" value="Mur_ligase_C_dom_sf"/>
</dbReference>
<comment type="cofactor">
    <cofactor evidence="1">
        <name>Mg(2+)</name>
        <dbReference type="ChEBI" id="CHEBI:18420"/>
    </cofactor>
</comment>
<evidence type="ECO:0000256" key="9">
    <source>
        <dbReference type="ARBA" id="ARBA00022598"/>
    </source>
</evidence>
<evidence type="ECO:0000256" key="16">
    <source>
        <dbReference type="ARBA" id="ARBA00030592"/>
    </source>
</evidence>
<evidence type="ECO:0000313" key="24">
    <source>
        <dbReference type="EMBL" id="TXB64025.1"/>
    </source>
</evidence>
<evidence type="ECO:0000256" key="19">
    <source>
        <dbReference type="ARBA" id="ARBA00047808"/>
    </source>
</evidence>
<keyword evidence="13" id="KW-0460">Magnesium</keyword>
<dbReference type="NCBIfam" id="TIGR01499">
    <property type="entry name" value="folC"/>
    <property type="match status" value="1"/>
</dbReference>
<feature type="domain" description="Mur ligase central" evidence="23">
    <location>
        <begin position="51"/>
        <end position="245"/>
    </location>
</feature>
<evidence type="ECO:0000256" key="1">
    <source>
        <dbReference type="ARBA" id="ARBA00001946"/>
    </source>
</evidence>
<protein>
    <recommendedName>
        <fullName evidence="8">Dihydrofolate synthase/folylpolyglutamate synthase</fullName>
        <ecNumber evidence="6">6.3.2.12</ecNumber>
        <ecNumber evidence="7">6.3.2.17</ecNumber>
    </recommendedName>
    <alternativeName>
        <fullName evidence="17">Folylpoly-gamma-glutamate synthetase-dihydrofolate synthetase</fullName>
    </alternativeName>
    <alternativeName>
        <fullName evidence="15">Folylpolyglutamate synthetase</fullName>
    </alternativeName>
    <alternativeName>
        <fullName evidence="16">Tetrahydrofolylpolyglutamate synthase</fullName>
    </alternativeName>
</protein>
<dbReference type="InterPro" id="IPR036565">
    <property type="entry name" value="Mur-like_cat_sf"/>
</dbReference>
<feature type="domain" description="Mur ligase C-terminal" evidence="22">
    <location>
        <begin position="280"/>
        <end position="397"/>
    </location>
</feature>
<comment type="function">
    <text evidence="2">Functions in two distinct reactions of the de novo folate biosynthetic pathway. Catalyzes the addition of a glutamate residue to dihydropteroate (7,8-dihydropteroate or H2Pte) to form dihydrofolate (7,8-dihydrofolate monoglutamate or H2Pte-Glu). Also catalyzes successive additions of L-glutamate to tetrahydrofolate or 10-formyltetrahydrofolate or 5,10-methylenetetrahydrofolate, leading to folylpolyglutamate derivatives.</text>
</comment>
<evidence type="ECO:0000313" key="25">
    <source>
        <dbReference type="Proteomes" id="UP000321721"/>
    </source>
</evidence>
<dbReference type="Proteomes" id="UP000321721">
    <property type="component" value="Unassembled WGS sequence"/>
</dbReference>
<dbReference type="EMBL" id="VOOS01000006">
    <property type="protein sequence ID" value="TXB64025.1"/>
    <property type="molecule type" value="Genomic_DNA"/>
</dbReference>
<organism evidence="24 25">
    <name type="scientific">Vicingus serpentipes</name>
    <dbReference type="NCBI Taxonomy" id="1926625"/>
    <lineage>
        <taxon>Bacteria</taxon>
        <taxon>Pseudomonadati</taxon>
        <taxon>Bacteroidota</taxon>
        <taxon>Flavobacteriia</taxon>
        <taxon>Flavobacteriales</taxon>
        <taxon>Vicingaceae</taxon>
        <taxon>Vicingus</taxon>
    </lineage>
</organism>
<dbReference type="PANTHER" id="PTHR11136:SF0">
    <property type="entry name" value="DIHYDROFOLATE SYNTHETASE-RELATED"/>
    <property type="match status" value="1"/>
</dbReference>
<evidence type="ECO:0000256" key="7">
    <source>
        <dbReference type="ARBA" id="ARBA00013025"/>
    </source>
</evidence>
<dbReference type="RefSeq" id="WP_147102035.1">
    <property type="nucleotide sequence ID" value="NZ_VOOS01000006.1"/>
</dbReference>
<keyword evidence="11" id="KW-0547">Nucleotide-binding</keyword>
<evidence type="ECO:0000256" key="18">
    <source>
        <dbReference type="ARBA" id="ARBA00047493"/>
    </source>
</evidence>
<dbReference type="PROSITE" id="PS01012">
    <property type="entry name" value="FOLYLPOLYGLU_SYNT_2"/>
    <property type="match status" value="1"/>
</dbReference>
<dbReference type="InterPro" id="IPR018109">
    <property type="entry name" value="Folylpolyglutamate_synth_CS"/>
</dbReference>
<evidence type="ECO:0000256" key="20">
    <source>
        <dbReference type="ARBA" id="ARBA00049035"/>
    </source>
</evidence>
<evidence type="ECO:0000259" key="23">
    <source>
        <dbReference type="Pfam" id="PF08245"/>
    </source>
</evidence>
<dbReference type="PANTHER" id="PTHR11136">
    <property type="entry name" value="FOLYLPOLYGLUTAMATE SYNTHASE-RELATED"/>
    <property type="match status" value="1"/>
</dbReference>
<comment type="similarity">
    <text evidence="5">Belongs to the folylpolyglutamate synthase family.</text>
</comment>
<evidence type="ECO:0000256" key="21">
    <source>
        <dbReference type="ARBA" id="ARBA00049161"/>
    </source>
</evidence>
<dbReference type="SUPFAM" id="SSF53244">
    <property type="entry name" value="MurD-like peptide ligases, peptide-binding domain"/>
    <property type="match status" value="1"/>
</dbReference>
<evidence type="ECO:0000256" key="15">
    <source>
        <dbReference type="ARBA" id="ARBA00030048"/>
    </source>
</evidence>
<keyword evidence="14" id="KW-0289">Folate biosynthesis</keyword>
<comment type="caution">
    <text evidence="24">The sequence shown here is derived from an EMBL/GenBank/DDBJ whole genome shotgun (WGS) entry which is preliminary data.</text>
</comment>
<evidence type="ECO:0000256" key="2">
    <source>
        <dbReference type="ARBA" id="ARBA00002714"/>
    </source>
</evidence>
<evidence type="ECO:0000256" key="11">
    <source>
        <dbReference type="ARBA" id="ARBA00022741"/>
    </source>
</evidence>
<evidence type="ECO:0000256" key="14">
    <source>
        <dbReference type="ARBA" id="ARBA00022909"/>
    </source>
</evidence>
<dbReference type="Gene3D" id="3.90.190.20">
    <property type="entry name" value="Mur ligase, C-terminal domain"/>
    <property type="match status" value="1"/>
</dbReference>
<comment type="catalytic activity">
    <reaction evidence="20">
        <text>(6R)-5,10-methylenetetrahydrofolyl-(gamma-L-Glu)(n) + L-glutamate + ATP = (6R)-5,10-methylenetetrahydrofolyl-(gamma-L-Glu)(n+1) + ADP + phosphate + H(+)</text>
        <dbReference type="Rhea" id="RHEA:51912"/>
        <dbReference type="Rhea" id="RHEA-COMP:13257"/>
        <dbReference type="Rhea" id="RHEA-COMP:13258"/>
        <dbReference type="ChEBI" id="CHEBI:15378"/>
        <dbReference type="ChEBI" id="CHEBI:29985"/>
        <dbReference type="ChEBI" id="CHEBI:30616"/>
        <dbReference type="ChEBI" id="CHEBI:43474"/>
        <dbReference type="ChEBI" id="CHEBI:136572"/>
        <dbReference type="ChEBI" id="CHEBI:456216"/>
        <dbReference type="EC" id="6.3.2.17"/>
    </reaction>
</comment>
<evidence type="ECO:0000256" key="5">
    <source>
        <dbReference type="ARBA" id="ARBA00008276"/>
    </source>
</evidence>
<dbReference type="GO" id="GO:0005524">
    <property type="term" value="F:ATP binding"/>
    <property type="evidence" value="ECO:0007669"/>
    <property type="project" value="UniProtKB-KW"/>
</dbReference>
<evidence type="ECO:0000259" key="22">
    <source>
        <dbReference type="Pfam" id="PF02875"/>
    </source>
</evidence>